<dbReference type="GO" id="GO:0046872">
    <property type="term" value="F:metal ion binding"/>
    <property type="evidence" value="ECO:0007669"/>
    <property type="project" value="UniProtKB-KW"/>
</dbReference>
<feature type="binding site" evidence="5">
    <location>
        <position position="107"/>
    </location>
    <ligand>
        <name>[4Fe-4S] cluster</name>
        <dbReference type="ChEBI" id="CHEBI:49883"/>
        <note>4Fe-4S-S-AdoMet</note>
    </ligand>
</feature>
<protein>
    <recommendedName>
        <fullName evidence="6">Radical SAM core domain-containing protein</fullName>
    </recommendedName>
</protein>
<evidence type="ECO:0000256" key="5">
    <source>
        <dbReference type="PIRSR" id="PIRSR004869-50"/>
    </source>
</evidence>
<dbReference type="SFLD" id="SFLDG01099">
    <property type="entry name" value="Uncharacterised_Radical_SAM_Su"/>
    <property type="match status" value="1"/>
</dbReference>
<dbReference type="AlphaFoldDB" id="A0A2H5XAC6"/>
<dbReference type="EMBL" id="BEHT01000006">
    <property type="protein sequence ID" value="GBC98141.1"/>
    <property type="molecule type" value="Genomic_DNA"/>
</dbReference>
<evidence type="ECO:0000259" key="6">
    <source>
        <dbReference type="Pfam" id="PF04055"/>
    </source>
</evidence>
<dbReference type="Proteomes" id="UP000236173">
    <property type="component" value="Unassembled WGS sequence"/>
</dbReference>
<reference evidence="8" key="1">
    <citation type="submission" date="2017-09" db="EMBL/GenBank/DDBJ databases">
        <title>Metaegenomics of thermophilic ammonia-oxidizing enrichment culture.</title>
        <authorList>
            <person name="Kato S."/>
            <person name="Suzuki K."/>
        </authorList>
    </citation>
    <scope>NUCLEOTIDE SEQUENCE [LARGE SCALE GENOMIC DNA]</scope>
</reference>
<dbReference type="GO" id="GO:0051536">
    <property type="term" value="F:iron-sulfur cluster binding"/>
    <property type="evidence" value="ECO:0007669"/>
    <property type="project" value="UniProtKB-KW"/>
</dbReference>
<evidence type="ECO:0000256" key="1">
    <source>
        <dbReference type="ARBA" id="ARBA00022691"/>
    </source>
</evidence>
<keyword evidence="4 5" id="KW-0411">Iron-sulfur</keyword>
<dbReference type="Gene3D" id="3.20.20.70">
    <property type="entry name" value="Aldolase class I"/>
    <property type="match status" value="1"/>
</dbReference>
<dbReference type="SUPFAM" id="SSF102114">
    <property type="entry name" value="Radical SAM enzymes"/>
    <property type="match status" value="1"/>
</dbReference>
<evidence type="ECO:0000313" key="7">
    <source>
        <dbReference type="EMBL" id="GBC98141.1"/>
    </source>
</evidence>
<evidence type="ECO:0000256" key="3">
    <source>
        <dbReference type="ARBA" id="ARBA00023004"/>
    </source>
</evidence>
<feature type="domain" description="Radical SAM core" evidence="6">
    <location>
        <begin position="95"/>
        <end position="262"/>
    </location>
</feature>
<keyword evidence="1 5" id="KW-0949">S-adenosyl-L-methionine</keyword>
<dbReference type="GO" id="GO:0003824">
    <property type="term" value="F:catalytic activity"/>
    <property type="evidence" value="ECO:0007669"/>
    <property type="project" value="InterPro"/>
</dbReference>
<dbReference type="SFLD" id="SFLDS00029">
    <property type="entry name" value="Radical_SAM"/>
    <property type="match status" value="1"/>
</dbReference>
<keyword evidence="3 5" id="KW-0408">Iron</keyword>
<gene>
    <name evidence="7" type="ORF">HRbin17_00638</name>
</gene>
<proteinExistence type="predicted"/>
<accession>A0A2H5XAC6</accession>
<dbReference type="InterPro" id="IPR058240">
    <property type="entry name" value="rSAM_sf"/>
</dbReference>
<dbReference type="InterPro" id="IPR016431">
    <property type="entry name" value="Pyrv-formate_lyase-activ_prd"/>
</dbReference>
<dbReference type="Pfam" id="PF04055">
    <property type="entry name" value="Radical_SAM"/>
    <property type="match status" value="1"/>
</dbReference>
<dbReference type="InterPro" id="IPR013785">
    <property type="entry name" value="Aldolase_TIM"/>
</dbReference>
<keyword evidence="2 5" id="KW-0479">Metal-binding</keyword>
<dbReference type="InterPro" id="IPR040085">
    <property type="entry name" value="MJ0674-like"/>
</dbReference>
<sequence>MPAVLPRFCEGFIVSRKDFEPVYMETYRSGRIWEKVERAQEMLKGCRVCPRNCDVNRWEGQLGTCASGRYAEVASFFPHFGEEDCLRGWRGSGTIFFTHCNLKCVFCQNFDISRQGIGGRPVTPDELADIMLYLQDLGCHNINFVTPEHVVPQIIEAIPIAVEKGLRLPIVYNTSAYDSMESLALMEGIVDIYMPDFKYWDAAKAKRYLKAEDYPEVARRTIKEMHRQVGDLVFDENGLALRGLLIRHLVMPGALDDTREILRWIATELGTNTYVNIMDQYYPAGLVSEQRYPEINRRITAEEYGQALAYARAFGLWRLDYRWRRTFIG</sequence>
<comment type="cofactor">
    <cofactor evidence="5">
        <name>[4Fe-4S] cluster</name>
        <dbReference type="ChEBI" id="CHEBI:49883"/>
    </cofactor>
    <text evidence="5">Binds 1 [4Fe-4S] cluster. The cluster is coordinated with 3 cysteines and an exchangeable S-adenosyl-L-methionine.</text>
</comment>
<feature type="binding site" evidence="5">
    <location>
        <position position="104"/>
    </location>
    <ligand>
        <name>[4Fe-4S] cluster</name>
        <dbReference type="ChEBI" id="CHEBI:49883"/>
        <note>4Fe-4S-S-AdoMet</note>
    </ligand>
</feature>
<dbReference type="InterPro" id="IPR007197">
    <property type="entry name" value="rSAM"/>
</dbReference>
<name>A0A2H5XAC6_9BACT</name>
<evidence type="ECO:0000313" key="8">
    <source>
        <dbReference type="Proteomes" id="UP000236173"/>
    </source>
</evidence>
<dbReference type="PANTHER" id="PTHR43075:SF1">
    <property type="entry name" value="FORMATE LYASE ACTIVATING ENZYME, PUTATIVE (AFU_ORTHOLOGUE AFUA_2G15630)-RELATED"/>
    <property type="match status" value="1"/>
</dbReference>
<evidence type="ECO:0000256" key="4">
    <source>
        <dbReference type="ARBA" id="ARBA00023014"/>
    </source>
</evidence>
<organism evidence="7 8">
    <name type="scientific">Candidatus Fervidibacter japonicus</name>
    <dbReference type="NCBI Taxonomy" id="2035412"/>
    <lineage>
        <taxon>Bacteria</taxon>
        <taxon>Candidatus Fervidibacterota</taxon>
        <taxon>Candidatus Fervidibacter</taxon>
    </lineage>
</organism>
<comment type="caution">
    <text evidence="7">The sequence shown here is derived from an EMBL/GenBank/DDBJ whole genome shotgun (WGS) entry which is preliminary data.</text>
</comment>
<feature type="binding site" evidence="5">
    <location>
        <position position="100"/>
    </location>
    <ligand>
        <name>[4Fe-4S] cluster</name>
        <dbReference type="ChEBI" id="CHEBI:49883"/>
        <note>4Fe-4S-S-AdoMet</note>
    </ligand>
</feature>
<evidence type="ECO:0000256" key="2">
    <source>
        <dbReference type="ARBA" id="ARBA00022723"/>
    </source>
</evidence>
<dbReference type="PIRSF" id="PIRSF004869">
    <property type="entry name" value="PflX_prd"/>
    <property type="match status" value="1"/>
</dbReference>
<dbReference type="PANTHER" id="PTHR43075">
    <property type="entry name" value="FORMATE LYASE ACTIVATING ENZYME, PUTATIVE (AFU_ORTHOLOGUE AFUA_2G15630)-RELATED"/>
    <property type="match status" value="1"/>
</dbReference>